<gene>
    <name evidence="1" type="ORF">SAMN06265360_114158</name>
</gene>
<dbReference type="AlphaFoldDB" id="A0A238YCK9"/>
<evidence type="ECO:0000313" key="2">
    <source>
        <dbReference type="Proteomes" id="UP000198348"/>
    </source>
</evidence>
<reference evidence="1 2" key="1">
    <citation type="submission" date="2017-06" db="EMBL/GenBank/DDBJ databases">
        <authorList>
            <person name="Kim H.J."/>
            <person name="Triplett B.A."/>
        </authorList>
    </citation>
    <scope>NUCLEOTIDE SEQUENCE [LARGE SCALE GENOMIC DNA]</scope>
    <source>
        <strain evidence="1 2">DSM 45207</strain>
    </source>
</reference>
<sequence>MHHVNTIVESPEVVIKLSKVVKQDLRAIFVLEVGAQRLVKLFYQFSPLLLTLRSKL</sequence>
<protein>
    <submittedName>
        <fullName evidence="1">Uncharacterized protein</fullName>
    </submittedName>
</protein>
<organism evidence="1 2">
    <name type="scientific">Haloechinothrix alba</name>
    <dbReference type="NCBI Taxonomy" id="664784"/>
    <lineage>
        <taxon>Bacteria</taxon>
        <taxon>Bacillati</taxon>
        <taxon>Actinomycetota</taxon>
        <taxon>Actinomycetes</taxon>
        <taxon>Pseudonocardiales</taxon>
        <taxon>Pseudonocardiaceae</taxon>
        <taxon>Haloechinothrix</taxon>
    </lineage>
</organism>
<proteinExistence type="predicted"/>
<accession>A0A238YCK9</accession>
<keyword evidence="2" id="KW-1185">Reference proteome</keyword>
<evidence type="ECO:0000313" key="1">
    <source>
        <dbReference type="EMBL" id="SNR68996.1"/>
    </source>
</evidence>
<dbReference type="Proteomes" id="UP000198348">
    <property type="component" value="Unassembled WGS sequence"/>
</dbReference>
<name>A0A238YCK9_9PSEU</name>
<dbReference type="EMBL" id="FZNW01000014">
    <property type="protein sequence ID" value="SNR68996.1"/>
    <property type="molecule type" value="Genomic_DNA"/>
</dbReference>